<dbReference type="InterPro" id="IPR054722">
    <property type="entry name" value="PolX-like_BBD"/>
</dbReference>
<dbReference type="InParanoid" id="A0A1Q3BZA2"/>
<dbReference type="Pfam" id="PF22936">
    <property type="entry name" value="Pol_BBD"/>
    <property type="match status" value="1"/>
</dbReference>
<sequence length="105" mass="12190">MFGFCCSLHICKDKDCFITLNIDGDFGYITVCNKERVKIEGVGSVRFKLHTDDIKTLRRVNYEPKCSANIILWRDLASRGYSYRGQGDWCKVYKQDKLILQGKKN</sequence>
<dbReference type="EMBL" id="BDDD01001093">
    <property type="protein sequence ID" value="GAV73287.1"/>
    <property type="molecule type" value="Genomic_DNA"/>
</dbReference>
<organism evidence="2 3">
    <name type="scientific">Cephalotus follicularis</name>
    <name type="common">Albany pitcher plant</name>
    <dbReference type="NCBI Taxonomy" id="3775"/>
    <lineage>
        <taxon>Eukaryota</taxon>
        <taxon>Viridiplantae</taxon>
        <taxon>Streptophyta</taxon>
        <taxon>Embryophyta</taxon>
        <taxon>Tracheophyta</taxon>
        <taxon>Spermatophyta</taxon>
        <taxon>Magnoliopsida</taxon>
        <taxon>eudicotyledons</taxon>
        <taxon>Gunneridae</taxon>
        <taxon>Pentapetalae</taxon>
        <taxon>rosids</taxon>
        <taxon>fabids</taxon>
        <taxon>Oxalidales</taxon>
        <taxon>Cephalotaceae</taxon>
        <taxon>Cephalotus</taxon>
    </lineage>
</organism>
<dbReference type="Proteomes" id="UP000187406">
    <property type="component" value="Unassembled WGS sequence"/>
</dbReference>
<feature type="domain" description="Retrovirus-related Pol polyprotein from transposon TNT 1-94-like beta-barrel" evidence="1">
    <location>
        <begin position="6"/>
        <end position="81"/>
    </location>
</feature>
<protein>
    <recommendedName>
        <fullName evidence="1">Retrovirus-related Pol polyprotein from transposon TNT 1-94-like beta-barrel domain-containing protein</fullName>
    </recommendedName>
</protein>
<proteinExistence type="predicted"/>
<reference evidence="3" key="1">
    <citation type="submission" date="2016-04" db="EMBL/GenBank/DDBJ databases">
        <title>Cephalotus genome sequencing.</title>
        <authorList>
            <person name="Fukushima K."/>
            <person name="Hasebe M."/>
            <person name="Fang X."/>
        </authorList>
    </citation>
    <scope>NUCLEOTIDE SEQUENCE [LARGE SCALE GENOMIC DNA]</scope>
    <source>
        <strain evidence="3">cv. St1</strain>
    </source>
</reference>
<dbReference type="AlphaFoldDB" id="A0A1Q3BZA2"/>
<dbReference type="OrthoDB" id="1742531at2759"/>
<evidence type="ECO:0000313" key="3">
    <source>
        <dbReference type="Proteomes" id="UP000187406"/>
    </source>
</evidence>
<name>A0A1Q3BZA2_CEPFO</name>
<comment type="caution">
    <text evidence="2">The sequence shown here is derived from an EMBL/GenBank/DDBJ whole genome shotgun (WGS) entry which is preliminary data.</text>
</comment>
<accession>A0A1Q3BZA2</accession>
<evidence type="ECO:0000259" key="1">
    <source>
        <dbReference type="Pfam" id="PF22936"/>
    </source>
</evidence>
<gene>
    <name evidence="2" type="ORF">CFOL_v3_16773</name>
</gene>
<keyword evidence="3" id="KW-1185">Reference proteome</keyword>
<evidence type="ECO:0000313" key="2">
    <source>
        <dbReference type="EMBL" id="GAV73287.1"/>
    </source>
</evidence>